<dbReference type="AlphaFoldDB" id="A0A2N5N637"/>
<protein>
    <submittedName>
        <fullName evidence="4">Aldehyde dehydrogenase</fullName>
        <ecNumber evidence="4">1.2.1.3</ecNumber>
    </submittedName>
</protein>
<dbReference type="PANTHER" id="PTHR42991">
    <property type="entry name" value="ALDEHYDE DEHYDROGENASE"/>
    <property type="match status" value="1"/>
</dbReference>
<dbReference type="FunFam" id="3.40.605.10:FF:000007">
    <property type="entry name" value="NAD/NADP-dependent betaine aldehyde dehydrogenase"/>
    <property type="match status" value="1"/>
</dbReference>
<dbReference type="InterPro" id="IPR016163">
    <property type="entry name" value="Ald_DH_C"/>
</dbReference>
<keyword evidence="2 4" id="KW-0560">Oxidoreductase</keyword>
<dbReference type="EMBL" id="NFEZ01000004">
    <property type="protein sequence ID" value="PLT45759.1"/>
    <property type="molecule type" value="Genomic_DNA"/>
</dbReference>
<evidence type="ECO:0000313" key="5">
    <source>
        <dbReference type="Proteomes" id="UP000234789"/>
    </source>
</evidence>
<name>A0A2N5N637_9BACL</name>
<keyword evidence="5" id="KW-1185">Reference proteome</keyword>
<evidence type="ECO:0000259" key="3">
    <source>
        <dbReference type="Pfam" id="PF00171"/>
    </source>
</evidence>
<evidence type="ECO:0000256" key="2">
    <source>
        <dbReference type="ARBA" id="ARBA00023002"/>
    </source>
</evidence>
<dbReference type="InterPro" id="IPR051020">
    <property type="entry name" value="ALDH-related_metabolic_enz"/>
</dbReference>
<evidence type="ECO:0000256" key="1">
    <source>
        <dbReference type="ARBA" id="ARBA00009986"/>
    </source>
</evidence>
<dbReference type="InterPro" id="IPR016162">
    <property type="entry name" value="Ald_DH_N"/>
</dbReference>
<comment type="similarity">
    <text evidence="1">Belongs to the aldehyde dehydrogenase family.</text>
</comment>
<evidence type="ECO:0000313" key="4">
    <source>
        <dbReference type="EMBL" id="PLT45759.1"/>
    </source>
</evidence>
<dbReference type="CDD" id="cd07149">
    <property type="entry name" value="ALDH_y4uC"/>
    <property type="match status" value="1"/>
</dbReference>
<dbReference type="GO" id="GO:0008911">
    <property type="term" value="F:lactaldehyde dehydrogenase (NAD+) activity"/>
    <property type="evidence" value="ECO:0007669"/>
    <property type="project" value="TreeGrafter"/>
</dbReference>
<dbReference type="Gene3D" id="3.40.309.10">
    <property type="entry name" value="Aldehyde Dehydrogenase, Chain A, domain 2"/>
    <property type="match status" value="1"/>
</dbReference>
<dbReference type="Proteomes" id="UP000234789">
    <property type="component" value="Unassembled WGS sequence"/>
</dbReference>
<organism evidence="4 5">
    <name type="scientific">Paenibacillus pasadenensis</name>
    <dbReference type="NCBI Taxonomy" id="217090"/>
    <lineage>
        <taxon>Bacteria</taxon>
        <taxon>Bacillati</taxon>
        <taxon>Bacillota</taxon>
        <taxon>Bacilli</taxon>
        <taxon>Bacillales</taxon>
        <taxon>Paenibacillaceae</taxon>
        <taxon>Paenibacillus</taxon>
    </lineage>
</organism>
<gene>
    <name evidence="4" type="ORF">B8V81_4190</name>
</gene>
<dbReference type="PANTHER" id="PTHR42991:SF1">
    <property type="entry name" value="ALDEHYDE DEHYDROGENASE"/>
    <property type="match status" value="1"/>
</dbReference>
<dbReference type="Gene3D" id="3.40.605.10">
    <property type="entry name" value="Aldehyde Dehydrogenase, Chain A, domain 1"/>
    <property type="match status" value="1"/>
</dbReference>
<reference evidence="4 5" key="1">
    <citation type="submission" date="2017-05" db="EMBL/GenBank/DDBJ databases">
        <title>Functional genome analysis of Paenibacillus pasadenensis strain R16: insights on endophytic life style and antifungal activity.</title>
        <authorList>
            <person name="Passera A."/>
            <person name="Marcolungo L."/>
            <person name="Casati P."/>
            <person name="Brasca M."/>
            <person name="Quaglino F."/>
            <person name="Delledonne M."/>
        </authorList>
    </citation>
    <scope>NUCLEOTIDE SEQUENCE [LARGE SCALE GENOMIC DNA]</scope>
    <source>
        <strain evidence="4 5">R16</strain>
    </source>
</reference>
<dbReference type="SUPFAM" id="SSF53720">
    <property type="entry name" value="ALDH-like"/>
    <property type="match status" value="1"/>
</dbReference>
<sequence>MSQLMRLWIDGTWEDGHKQAPLLAPYGGEELALVGYASPEQAARAVEAADRAFREHCGMPAHRRSSILYQAADLLERRAEEAARIVALEAAKPIRAARAEIARTVQTYLFAAEAARSLTGETVPMDAAPRGEGRTASVRREPVGVVSAITPFNFPFNLVAHKVGPALAAGNAVVLKPAEQTPISALFLAELFEEAGLPSGLLNIVPGDGRELGPTLASHPLVSFVSFTGSPEVGRQIRQLAGLRRTTLELGSNSPLLIDRGFTEEELGRIADETAAGAFAYNGQVCISVQRVFVHEELADRFAAMLAERAKALVAGDPLAEETDITPLISAKAAERLKGWLDAALARGAELLCGGSFEGSLMRPAVLRGVPEDAELSCEEAFGPVAAIAPFRRWEEAVAAANRSRYGLQAGVFTKDVEHALHAAAELQAGGVMINDVPTFRLDHMPYGGRKDSGSGREGVRYAAEEMTEAKLVSFRSGLYRS</sequence>
<comment type="caution">
    <text evidence="4">The sequence shown here is derived from an EMBL/GenBank/DDBJ whole genome shotgun (WGS) entry which is preliminary data.</text>
</comment>
<dbReference type="Pfam" id="PF00171">
    <property type="entry name" value="Aldedh"/>
    <property type="match status" value="1"/>
</dbReference>
<feature type="domain" description="Aldehyde dehydrogenase" evidence="3">
    <location>
        <begin position="17"/>
        <end position="473"/>
    </location>
</feature>
<dbReference type="EC" id="1.2.1.3" evidence="4"/>
<dbReference type="InterPro" id="IPR016161">
    <property type="entry name" value="Ald_DH/histidinol_DH"/>
</dbReference>
<dbReference type="InterPro" id="IPR015590">
    <property type="entry name" value="Aldehyde_DH_dom"/>
</dbReference>
<accession>A0A2N5N637</accession>
<dbReference type="RefSeq" id="WP_416362089.1">
    <property type="nucleotide sequence ID" value="NZ_NFEZ01000004.1"/>
</dbReference>
<proteinExistence type="inferred from homology"/>